<dbReference type="SUPFAM" id="SSF69754">
    <property type="entry name" value="Ribosome binding protein Y (YfiA homologue)"/>
    <property type="match status" value="1"/>
</dbReference>
<dbReference type="NCBIfam" id="TIGR00741">
    <property type="entry name" value="yfiA"/>
    <property type="match status" value="1"/>
</dbReference>
<dbReference type="Proteomes" id="UP001221217">
    <property type="component" value="Unassembled WGS sequence"/>
</dbReference>
<reference evidence="1 2" key="1">
    <citation type="submission" date="2022-12" db="EMBL/GenBank/DDBJ databases">
        <title>Metagenome assembled genome from gulf of manar.</title>
        <authorList>
            <person name="Kohli P."/>
            <person name="Pk S."/>
            <person name="Venkata Ramana C."/>
            <person name="Sasikala C."/>
        </authorList>
    </citation>
    <scope>NUCLEOTIDE SEQUENCE [LARGE SCALE GENOMIC DNA]</scope>
    <source>
        <strain evidence="1">JB008</strain>
    </source>
</reference>
<evidence type="ECO:0000313" key="2">
    <source>
        <dbReference type="Proteomes" id="UP001221217"/>
    </source>
</evidence>
<evidence type="ECO:0000313" key="1">
    <source>
        <dbReference type="EMBL" id="MDC7226069.1"/>
    </source>
</evidence>
<dbReference type="Pfam" id="PF02482">
    <property type="entry name" value="Ribosomal_S30AE"/>
    <property type="match status" value="1"/>
</dbReference>
<organism evidence="1 2">
    <name type="scientific">Candidatus Thalassospirochaeta sargassi</name>
    <dbReference type="NCBI Taxonomy" id="3119039"/>
    <lineage>
        <taxon>Bacteria</taxon>
        <taxon>Pseudomonadati</taxon>
        <taxon>Spirochaetota</taxon>
        <taxon>Spirochaetia</taxon>
        <taxon>Spirochaetales</taxon>
        <taxon>Spirochaetaceae</taxon>
        <taxon>Candidatus Thalassospirochaeta</taxon>
    </lineage>
</organism>
<proteinExistence type="predicted"/>
<name>A0AAJ1MN73_9SPIO</name>
<gene>
    <name evidence="1" type="primary">raiA</name>
    <name evidence="1" type="ORF">PQJ61_04820</name>
</gene>
<dbReference type="InterPro" id="IPR003489">
    <property type="entry name" value="RHF/RaiA"/>
</dbReference>
<dbReference type="AlphaFoldDB" id="A0AAJ1MN73"/>
<dbReference type="InterPro" id="IPR036567">
    <property type="entry name" value="RHF-like"/>
</dbReference>
<accession>A0AAJ1MN73</accession>
<dbReference type="EMBL" id="JAQQAL010000011">
    <property type="protein sequence ID" value="MDC7226069.1"/>
    <property type="molecule type" value="Genomic_DNA"/>
</dbReference>
<protein>
    <submittedName>
        <fullName evidence="1">Ribosome-associated translation inhibitor RaiA</fullName>
    </submittedName>
</protein>
<dbReference type="Gene3D" id="3.30.160.100">
    <property type="entry name" value="Ribosome hibernation promotion factor-like"/>
    <property type="match status" value="1"/>
</dbReference>
<sequence>MNVDIRGVHYDISDNTRDHVQKKLKRLGYAEDLIIDLLLTISHDKNGYGIEATVNFKWAKSAHVKVDTYDLFKGIDNLFNKLDNKIVKEKEKIQEH</sequence>
<comment type="caution">
    <text evidence="1">The sequence shown here is derived from an EMBL/GenBank/DDBJ whole genome shotgun (WGS) entry which is preliminary data.</text>
</comment>